<evidence type="ECO:0008006" key="2">
    <source>
        <dbReference type="Google" id="ProtNLM"/>
    </source>
</evidence>
<dbReference type="CDD" id="cd06262">
    <property type="entry name" value="metallo-hydrolase-like_MBL-fold"/>
    <property type="match status" value="1"/>
</dbReference>
<name>X0Y341_9ZZZZ</name>
<proteinExistence type="predicted"/>
<feature type="non-terminal residue" evidence="1">
    <location>
        <position position="54"/>
    </location>
</feature>
<evidence type="ECO:0000313" key="1">
    <source>
        <dbReference type="EMBL" id="GAG41777.1"/>
    </source>
</evidence>
<accession>X0Y341</accession>
<protein>
    <recommendedName>
        <fullName evidence="2">Metallo-beta-lactamase domain-containing protein</fullName>
    </recommendedName>
</protein>
<comment type="caution">
    <text evidence="1">The sequence shown here is derived from an EMBL/GenBank/DDBJ whole genome shotgun (WGS) entry which is preliminary data.</text>
</comment>
<organism evidence="1">
    <name type="scientific">marine sediment metagenome</name>
    <dbReference type="NCBI Taxonomy" id="412755"/>
    <lineage>
        <taxon>unclassified sequences</taxon>
        <taxon>metagenomes</taxon>
        <taxon>ecological metagenomes</taxon>
    </lineage>
</organism>
<gene>
    <name evidence="1" type="ORF">S01H1_62652</name>
</gene>
<reference evidence="1" key="1">
    <citation type="journal article" date="2014" name="Front. Microbiol.">
        <title>High frequency of phylogenetically diverse reductive dehalogenase-homologous genes in deep subseafloor sedimentary metagenomes.</title>
        <authorList>
            <person name="Kawai M."/>
            <person name="Futagami T."/>
            <person name="Toyoda A."/>
            <person name="Takaki Y."/>
            <person name="Nishi S."/>
            <person name="Hori S."/>
            <person name="Arai W."/>
            <person name="Tsubouchi T."/>
            <person name="Morono Y."/>
            <person name="Uchiyama I."/>
            <person name="Ito T."/>
            <person name="Fujiyama A."/>
            <person name="Inagaki F."/>
            <person name="Takami H."/>
        </authorList>
    </citation>
    <scope>NUCLEOTIDE SEQUENCE</scope>
    <source>
        <strain evidence="1">Expedition CK06-06</strain>
    </source>
</reference>
<dbReference type="InterPro" id="IPR036866">
    <property type="entry name" value="RibonucZ/Hydroxyglut_hydro"/>
</dbReference>
<dbReference type="Gene3D" id="3.60.15.10">
    <property type="entry name" value="Ribonuclease Z/Hydroxyacylglutathione hydrolase-like"/>
    <property type="match status" value="1"/>
</dbReference>
<dbReference type="AlphaFoldDB" id="X0Y341"/>
<sequence>MVVVAKDAAIQIERFELGPFGTNAYIVICQETRDSVLIDAPAEANIIMDRLKGT</sequence>
<dbReference type="EMBL" id="BARS01041166">
    <property type="protein sequence ID" value="GAG41777.1"/>
    <property type="molecule type" value="Genomic_DNA"/>
</dbReference>